<evidence type="ECO:0000313" key="10">
    <source>
        <dbReference type="Proteomes" id="UP001314796"/>
    </source>
</evidence>
<evidence type="ECO:0000259" key="8">
    <source>
        <dbReference type="PROSITE" id="PS50045"/>
    </source>
</evidence>
<proteinExistence type="predicted"/>
<dbReference type="InterPro" id="IPR025662">
    <property type="entry name" value="Sigma_54_int_dom_ATP-bd_1"/>
</dbReference>
<organism evidence="9 10">
    <name type="scientific">Alkaliphilus hydrothermalis</name>
    <dbReference type="NCBI Taxonomy" id="1482730"/>
    <lineage>
        <taxon>Bacteria</taxon>
        <taxon>Bacillati</taxon>
        <taxon>Bacillota</taxon>
        <taxon>Clostridia</taxon>
        <taxon>Peptostreptococcales</taxon>
        <taxon>Natronincolaceae</taxon>
        <taxon>Alkaliphilus</taxon>
    </lineage>
</organism>
<reference evidence="9 10" key="1">
    <citation type="submission" date="2021-01" db="EMBL/GenBank/DDBJ databases">
        <title>Genomic Encyclopedia of Type Strains, Phase IV (KMG-IV): sequencing the most valuable type-strain genomes for metagenomic binning, comparative biology and taxonomic classification.</title>
        <authorList>
            <person name="Goeker M."/>
        </authorList>
    </citation>
    <scope>NUCLEOTIDE SEQUENCE [LARGE SCALE GENOMIC DNA]</scope>
    <source>
        <strain evidence="9 10">DSM 25890</strain>
    </source>
</reference>
<dbReference type="Pfam" id="PF00158">
    <property type="entry name" value="Sigma54_activat"/>
    <property type="match status" value="1"/>
</dbReference>
<keyword evidence="3" id="KW-0067">ATP-binding</keyword>
<dbReference type="InterPro" id="IPR027417">
    <property type="entry name" value="P-loop_NTPase"/>
</dbReference>
<gene>
    <name evidence="9" type="ORF">JOC73_002460</name>
</gene>
<dbReference type="PANTHER" id="PTHR32071">
    <property type="entry name" value="TRANSCRIPTIONAL REGULATORY PROTEIN"/>
    <property type="match status" value="1"/>
</dbReference>
<dbReference type="PROSITE" id="PS00676">
    <property type="entry name" value="SIGMA54_INTERACT_2"/>
    <property type="match status" value="1"/>
</dbReference>
<keyword evidence="5" id="KW-0238">DNA-binding</keyword>
<dbReference type="Gene3D" id="1.10.8.60">
    <property type="match status" value="1"/>
</dbReference>
<dbReference type="EMBL" id="JAFBEE010000019">
    <property type="protein sequence ID" value="MBM7615886.1"/>
    <property type="molecule type" value="Genomic_DNA"/>
</dbReference>
<evidence type="ECO:0000256" key="4">
    <source>
        <dbReference type="ARBA" id="ARBA00023015"/>
    </source>
</evidence>
<accession>A0ABS2NSH5</accession>
<dbReference type="PROSITE" id="PS00688">
    <property type="entry name" value="SIGMA54_INTERACT_3"/>
    <property type="match status" value="1"/>
</dbReference>
<dbReference type="CDD" id="cd00009">
    <property type="entry name" value="AAA"/>
    <property type="match status" value="1"/>
</dbReference>
<evidence type="ECO:0000256" key="2">
    <source>
        <dbReference type="ARBA" id="ARBA00022797"/>
    </source>
</evidence>
<comment type="caution">
    <text evidence="9">The sequence shown here is derived from an EMBL/GenBank/DDBJ whole genome shotgun (WGS) entry which is preliminary data.</text>
</comment>
<evidence type="ECO:0000313" key="9">
    <source>
        <dbReference type="EMBL" id="MBM7615886.1"/>
    </source>
</evidence>
<dbReference type="PROSITE" id="PS00675">
    <property type="entry name" value="SIGMA54_INTERACT_1"/>
    <property type="match status" value="1"/>
</dbReference>
<dbReference type="Pfam" id="PF18024">
    <property type="entry name" value="HTH_50"/>
    <property type="match status" value="1"/>
</dbReference>
<dbReference type="SUPFAM" id="SSF52540">
    <property type="entry name" value="P-loop containing nucleoside triphosphate hydrolases"/>
    <property type="match status" value="1"/>
</dbReference>
<evidence type="ECO:0000256" key="3">
    <source>
        <dbReference type="ARBA" id="ARBA00022840"/>
    </source>
</evidence>
<dbReference type="RefSeq" id="WP_204403577.1">
    <property type="nucleotide sequence ID" value="NZ_JAFBEE010000019.1"/>
</dbReference>
<dbReference type="InterPro" id="IPR002078">
    <property type="entry name" value="Sigma_54_int"/>
</dbReference>
<keyword evidence="1" id="KW-0547">Nucleotide-binding</keyword>
<evidence type="ECO:0000256" key="6">
    <source>
        <dbReference type="ARBA" id="ARBA00023163"/>
    </source>
</evidence>
<dbReference type="Pfam" id="PF25601">
    <property type="entry name" value="AAA_lid_14"/>
    <property type="match status" value="1"/>
</dbReference>
<evidence type="ECO:0000256" key="1">
    <source>
        <dbReference type="ARBA" id="ARBA00022741"/>
    </source>
</evidence>
<dbReference type="Gene3D" id="1.10.10.60">
    <property type="entry name" value="Homeodomain-like"/>
    <property type="match status" value="1"/>
</dbReference>
<evidence type="ECO:0000256" key="5">
    <source>
        <dbReference type="ARBA" id="ARBA00023125"/>
    </source>
</evidence>
<dbReference type="InterPro" id="IPR030828">
    <property type="entry name" value="HTH_TyrR"/>
</dbReference>
<keyword evidence="6" id="KW-0804">Transcription</keyword>
<dbReference type="InterPro" id="IPR058031">
    <property type="entry name" value="AAA_lid_NorR"/>
</dbReference>
<dbReference type="SUPFAM" id="SSF46689">
    <property type="entry name" value="Homeodomain-like"/>
    <property type="match status" value="1"/>
</dbReference>
<dbReference type="InterPro" id="IPR003593">
    <property type="entry name" value="AAA+_ATPase"/>
</dbReference>
<evidence type="ECO:0000256" key="7">
    <source>
        <dbReference type="ARBA" id="ARBA00029500"/>
    </source>
</evidence>
<name>A0ABS2NSH5_9FIRM</name>
<feature type="domain" description="Sigma-54 factor interaction" evidence="8">
    <location>
        <begin position="1"/>
        <end position="223"/>
    </location>
</feature>
<protein>
    <recommendedName>
        <fullName evidence="7">HTH-type transcriptional regulatory protein TyrR</fullName>
    </recommendedName>
</protein>
<keyword evidence="10" id="KW-1185">Reference proteome</keyword>
<dbReference type="InterPro" id="IPR025944">
    <property type="entry name" value="Sigma_54_int_dom_CS"/>
</dbReference>
<dbReference type="Proteomes" id="UP001314796">
    <property type="component" value="Unassembled WGS sequence"/>
</dbReference>
<dbReference type="PROSITE" id="PS50045">
    <property type="entry name" value="SIGMA54_INTERACT_4"/>
    <property type="match status" value="1"/>
</dbReference>
<dbReference type="InterPro" id="IPR009057">
    <property type="entry name" value="Homeodomain-like_sf"/>
</dbReference>
<sequence>MGEVLHTASNVASVISTVLILGESGVGKEVVAKLIHKLSKRNDKALISINCGAIPENLIESELFGYETGAFTGAQRKGKAGLIELAHEGTLFLDEVGELPLNLQVKLLRVIQEKKLMRLGGLSETEVDVRIIAATNKNLFKMVQEGKFRSDLYYRLNVVPIEIPPLRKRRADIIPLCYYFIEKYNRKYRCNKELTPEVEDIFKRYSWPGNVRELENVIERLVVTTQMDEIDEKNLPLFFIEDNQSVYERVKLEGIIPLKEAFEALERKLIERAYKKYKNTYEMAEALGVNQSTVVRKIHKYIKSNALKHD</sequence>
<dbReference type="SMART" id="SM00382">
    <property type="entry name" value="AAA"/>
    <property type="match status" value="1"/>
</dbReference>
<keyword evidence="4" id="KW-0805">Transcription regulation</keyword>
<keyword evidence="2" id="KW-0058">Aromatic hydrocarbons catabolism</keyword>
<dbReference type="PANTHER" id="PTHR32071:SF57">
    <property type="entry name" value="C4-DICARBOXYLATE TRANSPORT TRANSCRIPTIONAL REGULATORY PROTEIN DCTD"/>
    <property type="match status" value="1"/>
</dbReference>
<dbReference type="InterPro" id="IPR025943">
    <property type="entry name" value="Sigma_54_int_dom_ATP-bd_2"/>
</dbReference>
<dbReference type="Gene3D" id="3.40.50.300">
    <property type="entry name" value="P-loop containing nucleotide triphosphate hydrolases"/>
    <property type="match status" value="1"/>
</dbReference>